<dbReference type="Proteomes" id="UP000324974">
    <property type="component" value="Chromosome"/>
</dbReference>
<dbReference type="HAMAP" id="MF_00276">
    <property type="entry name" value="KdpC"/>
    <property type="match status" value="1"/>
</dbReference>
<dbReference type="GO" id="GO:0005886">
    <property type="term" value="C:plasma membrane"/>
    <property type="evidence" value="ECO:0007669"/>
    <property type="project" value="UniProtKB-SubCell"/>
</dbReference>
<dbReference type="PANTHER" id="PTHR30042:SF2">
    <property type="entry name" value="POTASSIUM-TRANSPORTING ATPASE KDPC SUBUNIT"/>
    <property type="match status" value="1"/>
</dbReference>
<dbReference type="PANTHER" id="PTHR30042">
    <property type="entry name" value="POTASSIUM-TRANSPORTING ATPASE C CHAIN"/>
    <property type="match status" value="1"/>
</dbReference>
<accession>A0A5C1A2N8</accession>
<keyword evidence="1 11" id="KW-0813">Transport</keyword>
<evidence type="ECO:0000313" key="12">
    <source>
        <dbReference type="EMBL" id="QEL13401.1"/>
    </source>
</evidence>
<gene>
    <name evidence="11" type="primary">kdpC</name>
    <name evidence="12" type="ORF">PX52LOC_00255</name>
</gene>
<keyword evidence="6 11" id="KW-0067">ATP-binding</keyword>
<sequence length="317" mass="34083">MKAHLRACLLLLVLTVVICCLLYPLVLYTVGQGLFPTAAAGSLVADGDQLRGSRLIAQSFTADEYFWPRPSAASYNGTASGGSNWGANNPKLRDRVSQFLGANVQYKKTSRFYTGADPAHAVQRDIETWFAATPSRLTEWAAEFETAAANWKQASGISADDADFFTNFAKANPAKWPGVVEVEQPDKTKIKRIEPTSSDAAISANLFELWLRDPANADRAADLEPVAADMVTASGSGLDPHITLRNALSVYQLDRVAAKRTPTPGDGPKVRDEIAALVRNSAFTPLTGLVGEPLVNVLELNLALDKAFPVPPTSGPR</sequence>
<keyword evidence="2 11" id="KW-1003">Cell membrane</keyword>
<dbReference type="OrthoDB" id="9809491at2"/>
<evidence type="ECO:0000256" key="10">
    <source>
        <dbReference type="ARBA" id="ARBA00023136"/>
    </source>
</evidence>
<dbReference type="GO" id="GO:0008556">
    <property type="term" value="F:P-type potassium transmembrane transporter activity"/>
    <property type="evidence" value="ECO:0007669"/>
    <property type="project" value="InterPro"/>
</dbReference>
<keyword evidence="4 11" id="KW-0812">Transmembrane</keyword>
<evidence type="ECO:0000256" key="6">
    <source>
        <dbReference type="ARBA" id="ARBA00022840"/>
    </source>
</evidence>
<dbReference type="AlphaFoldDB" id="A0A5C1A2N8"/>
<evidence type="ECO:0000256" key="1">
    <source>
        <dbReference type="ARBA" id="ARBA00022448"/>
    </source>
</evidence>
<keyword evidence="10 11" id="KW-0472">Membrane</keyword>
<dbReference type="GO" id="GO:0005524">
    <property type="term" value="F:ATP binding"/>
    <property type="evidence" value="ECO:0007669"/>
    <property type="project" value="UniProtKB-UniRule"/>
</dbReference>
<keyword evidence="8 11" id="KW-1133">Transmembrane helix</keyword>
<evidence type="ECO:0000256" key="5">
    <source>
        <dbReference type="ARBA" id="ARBA00022741"/>
    </source>
</evidence>
<evidence type="ECO:0000256" key="4">
    <source>
        <dbReference type="ARBA" id="ARBA00022692"/>
    </source>
</evidence>
<protein>
    <recommendedName>
        <fullName evidence="11">Potassium-transporting ATPase KdpC subunit</fullName>
    </recommendedName>
    <alternativeName>
        <fullName evidence="11">ATP phosphohydrolase [potassium-transporting] C chain</fullName>
    </alternativeName>
    <alternativeName>
        <fullName evidence="11">Potassium-binding and translocating subunit C</fullName>
    </alternativeName>
    <alternativeName>
        <fullName evidence="11">Potassium-translocating ATPase C chain</fullName>
    </alternativeName>
</protein>
<keyword evidence="3 11" id="KW-0633">Potassium transport</keyword>
<dbReference type="InterPro" id="IPR003820">
    <property type="entry name" value="KdpC"/>
</dbReference>
<keyword evidence="5 11" id="KW-0547">Nucleotide-binding</keyword>
<evidence type="ECO:0000256" key="2">
    <source>
        <dbReference type="ARBA" id="ARBA00022475"/>
    </source>
</evidence>
<dbReference type="Pfam" id="PF02669">
    <property type="entry name" value="KdpC"/>
    <property type="match status" value="2"/>
</dbReference>
<organism evidence="12 13">
    <name type="scientific">Limnoglobus roseus</name>
    <dbReference type="NCBI Taxonomy" id="2598579"/>
    <lineage>
        <taxon>Bacteria</taxon>
        <taxon>Pseudomonadati</taxon>
        <taxon>Planctomycetota</taxon>
        <taxon>Planctomycetia</taxon>
        <taxon>Gemmatales</taxon>
        <taxon>Gemmataceae</taxon>
        <taxon>Limnoglobus</taxon>
    </lineage>
</organism>
<comment type="function">
    <text evidence="11">Part of the high-affinity ATP-driven potassium transport (or Kdp) system, which catalyzes the hydrolysis of ATP coupled with the electrogenic transport of potassium into the cytoplasm. This subunit acts as a catalytic chaperone that increases the ATP-binding affinity of the ATP-hydrolyzing subunit KdpB by the formation of a transient KdpB/KdpC/ATP ternary complex.</text>
</comment>
<name>A0A5C1A2N8_9BACT</name>
<proteinExistence type="inferred from homology"/>
<evidence type="ECO:0000256" key="8">
    <source>
        <dbReference type="ARBA" id="ARBA00022989"/>
    </source>
</evidence>
<dbReference type="KEGG" id="lrs:PX52LOC_00255"/>
<comment type="similarity">
    <text evidence="11">Belongs to the KdpC family.</text>
</comment>
<dbReference type="EMBL" id="CP042425">
    <property type="protein sequence ID" value="QEL13401.1"/>
    <property type="molecule type" value="Genomic_DNA"/>
</dbReference>
<keyword evidence="9 11" id="KW-0406">Ion transport</keyword>
<evidence type="ECO:0000256" key="9">
    <source>
        <dbReference type="ARBA" id="ARBA00023065"/>
    </source>
</evidence>
<evidence type="ECO:0000256" key="3">
    <source>
        <dbReference type="ARBA" id="ARBA00022538"/>
    </source>
</evidence>
<keyword evidence="13" id="KW-1185">Reference proteome</keyword>
<evidence type="ECO:0000256" key="7">
    <source>
        <dbReference type="ARBA" id="ARBA00022958"/>
    </source>
</evidence>
<keyword evidence="7 11" id="KW-0630">Potassium</keyword>
<reference evidence="13" key="1">
    <citation type="submission" date="2019-08" db="EMBL/GenBank/DDBJ databases">
        <title>Limnoglobus roseus gen. nov., sp. nov., a novel freshwater planctomycete with a giant genome from the family Gemmataceae.</title>
        <authorList>
            <person name="Kulichevskaya I.S."/>
            <person name="Naumoff D.G."/>
            <person name="Miroshnikov K."/>
            <person name="Ivanova A."/>
            <person name="Philippov D.A."/>
            <person name="Hakobyan A."/>
            <person name="Rijpstra I.C."/>
            <person name="Sinninghe Damste J.S."/>
            <person name="Liesack W."/>
            <person name="Dedysh S.N."/>
        </authorList>
    </citation>
    <scope>NUCLEOTIDE SEQUENCE [LARGE SCALE GENOMIC DNA]</scope>
    <source>
        <strain evidence="13">PX52</strain>
    </source>
</reference>
<comment type="subunit">
    <text evidence="11">The system is composed of three essential subunits: KdpA, KdpB and KdpC.</text>
</comment>
<dbReference type="RefSeq" id="WP_149108376.1">
    <property type="nucleotide sequence ID" value="NZ_CP042425.1"/>
</dbReference>
<evidence type="ECO:0000256" key="11">
    <source>
        <dbReference type="HAMAP-Rule" id="MF_00276"/>
    </source>
</evidence>
<comment type="subcellular location">
    <subcellularLocation>
        <location evidence="11">Cell membrane</location>
        <topology evidence="11">Single-pass membrane protein</topology>
    </subcellularLocation>
</comment>
<evidence type="ECO:0000313" key="13">
    <source>
        <dbReference type="Proteomes" id="UP000324974"/>
    </source>
</evidence>